<dbReference type="RefSeq" id="XP_016503955.1">
    <property type="nucleotide sequence ID" value="XM_016648469.1"/>
</dbReference>
<keyword evidence="3" id="KW-0862">Zinc</keyword>
<reference evidence="6" key="2">
    <citation type="submission" date="2025-08" db="UniProtKB">
        <authorList>
            <consortium name="RefSeq"/>
        </authorList>
    </citation>
    <scope>IDENTIFICATION</scope>
    <source>
        <tissue evidence="6">Leaf</tissue>
    </source>
</reference>
<name>A0A1S4CS76_TOBAC</name>
<dbReference type="Proteomes" id="UP000790787">
    <property type="component" value="Chromosome 20"/>
</dbReference>
<dbReference type="InterPro" id="IPR007527">
    <property type="entry name" value="Znf_SWIM"/>
</dbReference>
<dbReference type="GO" id="GO:0008270">
    <property type="term" value="F:zinc ion binding"/>
    <property type="evidence" value="ECO:0007669"/>
    <property type="project" value="UniProtKB-KW"/>
</dbReference>
<protein>
    <submittedName>
        <fullName evidence="6">Uncharacterized protein LOC107821978</fullName>
    </submittedName>
</protein>
<accession>A0A1S4CS76</accession>
<dbReference type="PANTHER" id="PTHR31973:SF197">
    <property type="entry name" value="SWIM-TYPE DOMAIN-CONTAINING PROTEIN"/>
    <property type="match status" value="1"/>
</dbReference>
<dbReference type="PROSITE" id="PS50966">
    <property type="entry name" value="ZF_SWIM"/>
    <property type="match status" value="1"/>
</dbReference>
<keyword evidence="5" id="KW-1185">Reference proteome</keyword>
<keyword evidence="2 4" id="KW-0863">Zinc-finger</keyword>
<dbReference type="PANTHER" id="PTHR31973">
    <property type="entry name" value="POLYPROTEIN, PUTATIVE-RELATED"/>
    <property type="match status" value="1"/>
</dbReference>
<sequence>MEFSRIYDYADMIRTTNPGSTIVARTSKEIEPSKEIFAGIYICLYALKTCWLEGCRRVIGFDGAFLKGVCKGELLSCISKDGNNQRYHVAWAVKGLVQAVYELMPNAEHRMCVKHIWSNWKRTWGGEERRKKFWDCARASFEAFLKVKLDELPELSGNKIIKDLLRYPKQSWCKAFFKDCSKCDVMENIMCETFNSWILTSRHKPIITMLEEIRVKVTERMTNMREFATKWISDISHMALGYTEEQSIRATKHEYKWNGDTEFEIQDGIYKHIVDFVKKECTCRMWQLKGIPCSHTFCAIFLKKYDTTDYVEHWYKDKTYFKAFICCIQPMANMEMWTSTQNPKVEPPVITKMPGRPKKHKIKTQDEPIKKFGKRSRKRTPMTCSYCKTTGHNKKGCAILKEQSSSAGVGSSIANAQATTAASRCHSSTTTDAGSVA</sequence>
<dbReference type="AlphaFoldDB" id="A0A1S4CS76"/>
<dbReference type="Pfam" id="PF04434">
    <property type="entry name" value="SWIM"/>
    <property type="match status" value="1"/>
</dbReference>
<dbReference type="GeneID" id="107821978"/>
<reference evidence="5" key="1">
    <citation type="journal article" date="2014" name="Nat. Commun.">
        <title>The tobacco genome sequence and its comparison with those of tomato and potato.</title>
        <authorList>
            <person name="Sierro N."/>
            <person name="Battey J.N."/>
            <person name="Ouadi S."/>
            <person name="Bakaher N."/>
            <person name="Bovet L."/>
            <person name="Willig A."/>
            <person name="Goepfert S."/>
            <person name="Peitsch M.C."/>
            <person name="Ivanov N.V."/>
        </authorList>
    </citation>
    <scope>NUCLEOTIDE SEQUENCE [LARGE SCALE GENOMIC DNA]</scope>
</reference>
<organism evidence="5 6">
    <name type="scientific">Nicotiana tabacum</name>
    <name type="common">Common tobacco</name>
    <dbReference type="NCBI Taxonomy" id="4097"/>
    <lineage>
        <taxon>Eukaryota</taxon>
        <taxon>Viridiplantae</taxon>
        <taxon>Streptophyta</taxon>
        <taxon>Embryophyta</taxon>
        <taxon>Tracheophyta</taxon>
        <taxon>Spermatophyta</taxon>
        <taxon>Magnoliopsida</taxon>
        <taxon>eudicotyledons</taxon>
        <taxon>Gunneridae</taxon>
        <taxon>Pentapetalae</taxon>
        <taxon>asterids</taxon>
        <taxon>lamiids</taxon>
        <taxon>Solanales</taxon>
        <taxon>Solanaceae</taxon>
        <taxon>Nicotianoideae</taxon>
        <taxon>Nicotianeae</taxon>
        <taxon>Nicotiana</taxon>
    </lineage>
</organism>
<proteinExistence type="predicted"/>
<gene>
    <name evidence="6" type="primary">LOC107821978</name>
</gene>
<evidence type="ECO:0000313" key="5">
    <source>
        <dbReference type="Proteomes" id="UP000790787"/>
    </source>
</evidence>
<dbReference type="OMA" id="MENIMCE"/>
<dbReference type="STRING" id="4097.A0A1S4CS76"/>
<evidence type="ECO:0000256" key="4">
    <source>
        <dbReference type="PROSITE-ProRule" id="PRU00325"/>
    </source>
</evidence>
<dbReference type="InterPro" id="IPR006564">
    <property type="entry name" value="Znf_PMZ"/>
</dbReference>
<dbReference type="RefSeq" id="XP_016503955.2">
    <property type="nucleotide sequence ID" value="XM_016648469.2"/>
</dbReference>
<dbReference type="PaxDb" id="4097-A0A1S4CS76"/>
<evidence type="ECO:0000256" key="2">
    <source>
        <dbReference type="ARBA" id="ARBA00022771"/>
    </source>
</evidence>
<dbReference type="OrthoDB" id="1000359at2759"/>
<keyword evidence="1" id="KW-0479">Metal-binding</keyword>
<dbReference type="SMART" id="SM00575">
    <property type="entry name" value="ZnF_PMZ"/>
    <property type="match status" value="1"/>
</dbReference>
<evidence type="ECO:0000256" key="1">
    <source>
        <dbReference type="ARBA" id="ARBA00022723"/>
    </source>
</evidence>
<evidence type="ECO:0000256" key="3">
    <source>
        <dbReference type="ARBA" id="ARBA00022833"/>
    </source>
</evidence>
<evidence type="ECO:0000313" key="6">
    <source>
        <dbReference type="RefSeq" id="XP_016503955.2"/>
    </source>
</evidence>
<dbReference type="KEGG" id="nta:107821978"/>